<feature type="transmembrane region" description="Helical" evidence="2">
    <location>
        <begin position="12"/>
        <end position="29"/>
    </location>
</feature>
<dbReference type="AlphaFoldDB" id="A0AAE3VT91"/>
<evidence type="ECO:0000256" key="2">
    <source>
        <dbReference type="SAM" id="Phobius"/>
    </source>
</evidence>
<dbReference type="RefSeq" id="WP_306887666.1">
    <property type="nucleotide sequence ID" value="NZ_JAUSUL010000008.1"/>
</dbReference>
<protein>
    <submittedName>
        <fullName evidence="3">Uncharacterized protein</fullName>
    </submittedName>
</protein>
<keyword evidence="4" id="KW-1185">Reference proteome</keyword>
<sequence>MTDWFNNSIPWWTLAIGGGALTVVAWVYLGRKAATALAVAVFLAVVDRRARQAGWEARDDLQKRREEDFVDDYRDHEKRSRARSESELDRRNNRWLRD</sequence>
<keyword evidence="2" id="KW-0472">Membrane</keyword>
<gene>
    <name evidence="3" type="ORF">J2S73_004225</name>
</gene>
<evidence type="ECO:0000313" key="4">
    <source>
        <dbReference type="Proteomes" id="UP001229244"/>
    </source>
</evidence>
<proteinExistence type="predicted"/>
<evidence type="ECO:0000256" key="1">
    <source>
        <dbReference type="SAM" id="MobiDB-lite"/>
    </source>
</evidence>
<reference evidence="3" key="1">
    <citation type="submission" date="2023-07" db="EMBL/GenBank/DDBJ databases">
        <title>Genomic Encyclopedia of Type Strains, Phase IV (KMG-IV): sequencing the most valuable type-strain genomes for metagenomic binning, comparative biology and taxonomic classification.</title>
        <authorList>
            <person name="Goeker M."/>
        </authorList>
    </citation>
    <scope>NUCLEOTIDE SEQUENCE</scope>
    <source>
        <strain evidence="3">DSM 21202</strain>
    </source>
</reference>
<name>A0AAE3VT91_9HYPH</name>
<comment type="caution">
    <text evidence="3">The sequence shown here is derived from an EMBL/GenBank/DDBJ whole genome shotgun (WGS) entry which is preliminary data.</text>
</comment>
<evidence type="ECO:0000313" key="3">
    <source>
        <dbReference type="EMBL" id="MDQ0317738.1"/>
    </source>
</evidence>
<keyword evidence="2" id="KW-1133">Transmembrane helix</keyword>
<feature type="region of interest" description="Disordered" evidence="1">
    <location>
        <begin position="73"/>
        <end position="98"/>
    </location>
</feature>
<dbReference type="Proteomes" id="UP001229244">
    <property type="component" value="Unassembled WGS sequence"/>
</dbReference>
<keyword evidence="2" id="KW-0812">Transmembrane</keyword>
<organism evidence="3 4">
    <name type="scientific">Amorphus orientalis</name>
    <dbReference type="NCBI Taxonomy" id="649198"/>
    <lineage>
        <taxon>Bacteria</taxon>
        <taxon>Pseudomonadati</taxon>
        <taxon>Pseudomonadota</taxon>
        <taxon>Alphaproteobacteria</taxon>
        <taxon>Hyphomicrobiales</taxon>
        <taxon>Amorphaceae</taxon>
        <taxon>Amorphus</taxon>
    </lineage>
</organism>
<accession>A0AAE3VT91</accession>
<dbReference type="EMBL" id="JAUSUL010000008">
    <property type="protein sequence ID" value="MDQ0317738.1"/>
    <property type="molecule type" value="Genomic_DNA"/>
</dbReference>